<feature type="transmembrane region" description="Helical" evidence="18">
    <location>
        <begin position="347"/>
        <end position="373"/>
    </location>
</feature>
<dbReference type="InterPro" id="IPR001182">
    <property type="entry name" value="FtsW/RodA"/>
</dbReference>
<comment type="similarity">
    <text evidence="11">Belongs to the SEDS family. FtsW subfamily.</text>
</comment>
<keyword evidence="4 18" id="KW-0812">Transmembrane</keyword>
<dbReference type="Pfam" id="PF01098">
    <property type="entry name" value="FTSW_RODA_SPOVE"/>
    <property type="match status" value="1"/>
</dbReference>
<evidence type="ECO:0000256" key="16">
    <source>
        <dbReference type="ARBA" id="ARBA00049966"/>
    </source>
</evidence>
<feature type="transmembrane region" description="Helical" evidence="18">
    <location>
        <begin position="106"/>
        <end position="126"/>
    </location>
</feature>
<dbReference type="GO" id="GO:0015648">
    <property type="term" value="F:lipid-linked peptidoglycan transporter activity"/>
    <property type="evidence" value="ECO:0007669"/>
    <property type="project" value="TreeGrafter"/>
</dbReference>
<evidence type="ECO:0000256" key="9">
    <source>
        <dbReference type="ARBA" id="ARBA00032370"/>
    </source>
</evidence>
<evidence type="ECO:0000256" key="17">
    <source>
        <dbReference type="SAM" id="MobiDB-lite"/>
    </source>
</evidence>
<keyword evidence="7 18" id="KW-1133">Transmembrane helix</keyword>
<dbReference type="Proteomes" id="UP000787322">
    <property type="component" value="Unassembled WGS sequence"/>
</dbReference>
<evidence type="ECO:0000256" key="6">
    <source>
        <dbReference type="ARBA" id="ARBA00022984"/>
    </source>
</evidence>
<proteinExistence type="inferred from homology"/>
<evidence type="ECO:0000313" key="19">
    <source>
        <dbReference type="EMBL" id="MBF4802987.1"/>
    </source>
</evidence>
<feature type="transmembrane region" description="Helical" evidence="18">
    <location>
        <begin position="216"/>
        <end position="240"/>
    </location>
</feature>
<feature type="region of interest" description="Disordered" evidence="17">
    <location>
        <begin position="1"/>
        <end position="29"/>
    </location>
</feature>
<dbReference type="GO" id="GO:0032153">
    <property type="term" value="C:cell division site"/>
    <property type="evidence" value="ECO:0007669"/>
    <property type="project" value="TreeGrafter"/>
</dbReference>
<evidence type="ECO:0000256" key="15">
    <source>
        <dbReference type="ARBA" id="ARBA00049902"/>
    </source>
</evidence>
<comment type="subcellular location">
    <subcellularLocation>
        <location evidence="1">Membrane</location>
        <topology evidence="1">Multi-pass membrane protein</topology>
    </subcellularLocation>
</comment>
<comment type="caution">
    <text evidence="19">The sequence shown here is derived from an EMBL/GenBank/DDBJ whole genome shotgun (WGS) entry which is preliminary data.</text>
</comment>
<reference evidence="19" key="1">
    <citation type="submission" date="2020-04" db="EMBL/GenBank/DDBJ databases">
        <title>Deep metagenomics examines the oral microbiome during advanced dental caries in children, revealing novel taxa and co-occurrences with host molecules.</title>
        <authorList>
            <person name="Baker J.L."/>
            <person name="Morton J.T."/>
            <person name="Dinis M."/>
            <person name="Alvarez R."/>
            <person name="Tran N.C."/>
            <person name="Knight R."/>
            <person name="Edlund A."/>
        </authorList>
    </citation>
    <scope>NUCLEOTIDE SEQUENCE</scope>
    <source>
        <strain evidence="19">JCVI_3_bin.11</strain>
    </source>
</reference>
<dbReference type="GO" id="GO:0008360">
    <property type="term" value="P:regulation of cell shape"/>
    <property type="evidence" value="ECO:0007669"/>
    <property type="project" value="UniProtKB-KW"/>
</dbReference>
<evidence type="ECO:0000256" key="11">
    <source>
        <dbReference type="ARBA" id="ARBA00038053"/>
    </source>
</evidence>
<keyword evidence="3" id="KW-0808">Transferase</keyword>
<keyword evidence="2" id="KW-0328">Glycosyltransferase</keyword>
<keyword evidence="6" id="KW-0573">Peptidoglycan synthesis</keyword>
<evidence type="ECO:0000256" key="7">
    <source>
        <dbReference type="ARBA" id="ARBA00022989"/>
    </source>
</evidence>
<keyword evidence="5" id="KW-0133">Cell shape</keyword>
<evidence type="ECO:0000256" key="14">
    <source>
        <dbReference type="ARBA" id="ARBA00044770"/>
    </source>
</evidence>
<dbReference type="AlphaFoldDB" id="A0A9D6AE54"/>
<comment type="function">
    <text evidence="16">Peptidoglycan polymerase that is essential for cell division.</text>
</comment>
<dbReference type="GO" id="GO:0005886">
    <property type="term" value="C:plasma membrane"/>
    <property type="evidence" value="ECO:0007669"/>
    <property type="project" value="TreeGrafter"/>
</dbReference>
<name>A0A9D6AE54_9ACTN</name>
<evidence type="ECO:0000256" key="18">
    <source>
        <dbReference type="SAM" id="Phobius"/>
    </source>
</evidence>
<dbReference type="EC" id="2.4.99.28" evidence="14"/>
<sequence>MALDSSAVTKQRMNSPFRRRGGIPSGGLAKKERLTGKNILNNLYLAQLVPAALLVLIGIVVIWTASMNIAEASFPRHLLGIGLGLIFATLMWRYDYRALANMTNVLLVGVVVLMILPKVPGFGVSVKGMTGWVNIPLVGFRFQPSELGKIVTIFLMASVCAQYNGKVETLRDYVKLCGTLMVPFGSIMLLPDLGTGLIILVIGATIIICSGAKRSWILVTVLLLIAVVALVVVTSMIPGIPHILKEYQMKRLTVFLDPSVDPSGDGYNLQQAKIAVGSGGFIGKGPGNATQASGRFLPEAHTDFVFALFSEEFGFLGAFIMLSLFAWMIFATILFAMKTENTFSKLVLVGCAAMWSFQVLQNVGMCIGIMPITGIPLPFISFGSTSMIAQLVSVGIVQSVYRHRTKAA</sequence>
<dbReference type="GO" id="GO:0051301">
    <property type="term" value="P:cell division"/>
    <property type="evidence" value="ECO:0007669"/>
    <property type="project" value="InterPro"/>
</dbReference>
<evidence type="ECO:0000256" key="13">
    <source>
        <dbReference type="ARBA" id="ARBA00041418"/>
    </source>
</evidence>
<evidence type="ECO:0000256" key="10">
    <source>
        <dbReference type="ARBA" id="ARBA00033270"/>
    </source>
</evidence>
<gene>
    <name evidence="19" type="ORF">HXK24_04085</name>
</gene>
<dbReference type="PANTHER" id="PTHR30474:SF2">
    <property type="entry name" value="PEPTIDOGLYCAN GLYCOSYLTRANSFERASE FTSW-RELATED"/>
    <property type="match status" value="1"/>
</dbReference>
<dbReference type="EMBL" id="JABZGU010000082">
    <property type="protein sequence ID" value="MBF4802987.1"/>
    <property type="molecule type" value="Genomic_DNA"/>
</dbReference>
<feature type="transmembrane region" description="Helical" evidence="18">
    <location>
        <begin position="44"/>
        <end position="65"/>
    </location>
</feature>
<feature type="compositionally biased region" description="Polar residues" evidence="17">
    <location>
        <begin position="1"/>
        <end position="14"/>
    </location>
</feature>
<accession>A0A9D6AE54</accession>
<feature type="transmembrane region" description="Helical" evidence="18">
    <location>
        <begin position="77"/>
        <end position="94"/>
    </location>
</feature>
<evidence type="ECO:0000256" key="12">
    <source>
        <dbReference type="ARBA" id="ARBA00041185"/>
    </source>
</evidence>
<dbReference type="PANTHER" id="PTHR30474">
    <property type="entry name" value="CELL CYCLE PROTEIN"/>
    <property type="match status" value="1"/>
</dbReference>
<evidence type="ECO:0000256" key="8">
    <source>
        <dbReference type="ARBA" id="ARBA00023136"/>
    </source>
</evidence>
<feature type="transmembrane region" description="Helical" evidence="18">
    <location>
        <begin position="379"/>
        <end position="401"/>
    </location>
</feature>
<evidence type="ECO:0000256" key="5">
    <source>
        <dbReference type="ARBA" id="ARBA00022960"/>
    </source>
</evidence>
<evidence type="ECO:0000256" key="1">
    <source>
        <dbReference type="ARBA" id="ARBA00004141"/>
    </source>
</evidence>
<comment type="catalytic activity">
    <reaction evidence="15">
        <text>[GlcNAc-(1-&gt;4)-Mur2Ac(oyl-L-Ala-gamma-D-Glu-L-Lys-D-Ala-D-Ala)](n)-di-trans,octa-cis-undecaprenyl diphosphate + beta-D-GlcNAc-(1-&gt;4)-Mur2Ac(oyl-L-Ala-gamma-D-Glu-L-Lys-D-Ala-D-Ala)-di-trans,octa-cis-undecaprenyl diphosphate = [GlcNAc-(1-&gt;4)-Mur2Ac(oyl-L-Ala-gamma-D-Glu-L-Lys-D-Ala-D-Ala)](n+1)-di-trans,octa-cis-undecaprenyl diphosphate + di-trans,octa-cis-undecaprenyl diphosphate + H(+)</text>
        <dbReference type="Rhea" id="RHEA:23708"/>
        <dbReference type="Rhea" id="RHEA-COMP:9602"/>
        <dbReference type="Rhea" id="RHEA-COMP:9603"/>
        <dbReference type="ChEBI" id="CHEBI:15378"/>
        <dbReference type="ChEBI" id="CHEBI:58405"/>
        <dbReference type="ChEBI" id="CHEBI:60033"/>
        <dbReference type="ChEBI" id="CHEBI:78435"/>
        <dbReference type="EC" id="2.4.99.28"/>
    </reaction>
</comment>
<feature type="transmembrane region" description="Helical" evidence="18">
    <location>
        <begin position="313"/>
        <end position="335"/>
    </location>
</feature>
<feature type="transmembrane region" description="Helical" evidence="18">
    <location>
        <begin position="184"/>
        <end position="209"/>
    </location>
</feature>
<evidence type="ECO:0000313" key="20">
    <source>
        <dbReference type="Proteomes" id="UP000787322"/>
    </source>
</evidence>
<protein>
    <recommendedName>
        <fullName evidence="12">Probable peptidoglycan glycosyltransferase FtsW</fullName>
        <ecNumber evidence="14">2.4.99.28</ecNumber>
    </recommendedName>
    <alternativeName>
        <fullName evidence="13">Cell division protein FtsW</fullName>
    </alternativeName>
    <alternativeName>
        <fullName evidence="10">Cell wall polymerase</fullName>
    </alternativeName>
    <alternativeName>
        <fullName evidence="9">Peptidoglycan polymerase</fullName>
    </alternativeName>
</protein>
<evidence type="ECO:0000256" key="3">
    <source>
        <dbReference type="ARBA" id="ARBA00022679"/>
    </source>
</evidence>
<evidence type="ECO:0000256" key="4">
    <source>
        <dbReference type="ARBA" id="ARBA00022692"/>
    </source>
</evidence>
<dbReference type="GO" id="GO:0009252">
    <property type="term" value="P:peptidoglycan biosynthetic process"/>
    <property type="evidence" value="ECO:0007669"/>
    <property type="project" value="UniProtKB-KW"/>
</dbReference>
<evidence type="ECO:0000256" key="2">
    <source>
        <dbReference type="ARBA" id="ARBA00022676"/>
    </source>
</evidence>
<keyword evidence="8 18" id="KW-0472">Membrane</keyword>
<dbReference type="GO" id="GO:0008955">
    <property type="term" value="F:peptidoglycan glycosyltransferase activity"/>
    <property type="evidence" value="ECO:0007669"/>
    <property type="project" value="UniProtKB-EC"/>
</dbReference>
<organism evidence="19 20">
    <name type="scientific">Lancefieldella parvula</name>
    <dbReference type="NCBI Taxonomy" id="1382"/>
    <lineage>
        <taxon>Bacteria</taxon>
        <taxon>Bacillati</taxon>
        <taxon>Actinomycetota</taxon>
        <taxon>Coriobacteriia</taxon>
        <taxon>Coriobacteriales</taxon>
        <taxon>Atopobiaceae</taxon>
        <taxon>Lancefieldella</taxon>
    </lineage>
</organism>